<dbReference type="InterPro" id="IPR005564">
    <property type="entry name" value="Major_capsid_GpE"/>
</dbReference>
<keyword evidence="3" id="KW-0946">Virion</keyword>
<dbReference type="Gene3D" id="3.30.1930.10">
    <property type="entry name" value="capsid protein of prophage domain"/>
    <property type="match status" value="1"/>
</dbReference>
<organism evidence="4 5">
    <name type="scientific">Achromobacter phage vB_AchrS_AchV4</name>
    <dbReference type="NCBI Taxonomy" id="2796514"/>
    <lineage>
        <taxon>Viruses</taxon>
        <taxon>Duplodnaviria</taxon>
        <taxon>Heunggongvirae</taxon>
        <taxon>Uroviricota</taxon>
        <taxon>Caudoviricetes</taxon>
        <taxon>Casjensviridae</taxon>
        <taxon>Gediminasvirus</taxon>
        <taxon>Gediminasvirus AchV4</taxon>
    </lineage>
</organism>
<dbReference type="GO" id="GO:0030430">
    <property type="term" value="C:host cell cytoplasm"/>
    <property type="evidence" value="ECO:0007669"/>
    <property type="project" value="UniProtKB-SubCell"/>
</dbReference>
<keyword evidence="1 3" id="KW-0167">Capsid protein</keyword>
<evidence type="ECO:0000313" key="4">
    <source>
        <dbReference type="EMBL" id="QPZ53252.1"/>
    </source>
</evidence>
<sequence length="347" mass="38340">MPIDFQPYDTATLLGIYREVPPPSNYWLNLLFPRVVTFDDEYIDFTKIEEGRKLAPFVAPTAQGRPIYSEGSRLDRFKPAYVKPKDPVNPSRVFKRLADEVATSGAQSPSQRHNAIVADIVRTHRAAIDRRQEWLAARAAIDGKVLIEDEDYPARLVDFGRDPGNTVILGAGARWSEATADIIGDINRWRAQVRRAKFGGPTNRLTVGSDVLDVMLKNAGVLKLLDTQVRGTNANLNVGIREGEYVEYIGTLGPGLELWVYSDFYELPDGSTAPFMNSKDVVLSGPNVQGVRAFGGIVDVRAQYVATDVFVKSWIAEDPSAMFIMSQSAPLMVPVNPNNTLRATVLA</sequence>
<name>A0A7T3PGW0_9CAUD</name>
<proteinExistence type="inferred from homology"/>
<dbReference type="Gene3D" id="3.15.30.10">
    <property type="entry name" value="putative capsid protein of prophage domain like"/>
    <property type="match status" value="1"/>
</dbReference>
<dbReference type="EMBL" id="MW269554">
    <property type="protein sequence ID" value="QPZ53252.1"/>
    <property type="molecule type" value="Genomic_DNA"/>
</dbReference>
<reference evidence="4 5" key="1">
    <citation type="submission" date="2020-11" db="EMBL/GenBank/DDBJ databases">
        <title>Complete Genome Sequence of Achromobacter phage vB_AchrS_AchV4.</title>
        <authorList>
            <person name="Kaliniene L."/>
            <person name="Noreika A."/>
            <person name="Meskys R."/>
        </authorList>
    </citation>
    <scope>NUCLEOTIDE SEQUENCE [LARGE SCALE GENOMIC DNA]</scope>
</reference>
<protein>
    <recommendedName>
        <fullName evidence="3">Major capsid protein</fullName>
    </recommendedName>
    <alternativeName>
        <fullName evidence="3">Major head protein</fullName>
    </alternativeName>
</protein>
<keyword evidence="5" id="KW-1185">Reference proteome</keyword>
<dbReference type="Pfam" id="PF03864">
    <property type="entry name" value="Phage_cap_E"/>
    <property type="match status" value="1"/>
</dbReference>
<evidence type="ECO:0000256" key="3">
    <source>
        <dbReference type="HAMAP-Rule" id="MF_04133"/>
    </source>
</evidence>
<accession>A0A7T3PGW0</accession>
<evidence type="ECO:0000256" key="2">
    <source>
        <dbReference type="ARBA" id="ARBA00023200"/>
    </source>
</evidence>
<comment type="subcellular location">
    <subcellularLocation>
        <location evidence="3">Virion</location>
    </subcellularLocation>
    <subcellularLocation>
        <location evidence="3">Host cytoplasm</location>
    </subcellularLocation>
    <text evidence="3">Forms the capsid icosahedric shell.</text>
</comment>
<keyword evidence="3" id="KW-0426">Late protein</keyword>
<dbReference type="HAMAP" id="MF_04133">
    <property type="entry name" value="CAPSID_LAMBDA"/>
    <property type="match status" value="1"/>
</dbReference>
<comment type="subunit">
    <text evidence="3">Homomultimer.</text>
</comment>
<comment type="similarity">
    <text evidence="3">Belongs to the lambda phage major capsid protein family.</text>
</comment>
<comment type="function">
    <text evidence="3">Assembles to form an icosahedral capsid. The assembly is primed by the interaction between capsid assembly protease and portal dodecamer, and major capsid proteins assemble cooperatively to form the procapsid with the help of capsid scaffolding protein. Major capsid protein forms hexons and pentons of the icosahedron. Viral genomic DNA is packaged into the procapsid through the portal vertex. The packaging triggers a dramatic reconfiguration of the capsid shell.</text>
</comment>
<evidence type="ECO:0000256" key="1">
    <source>
        <dbReference type="ARBA" id="ARBA00022561"/>
    </source>
</evidence>
<keyword evidence="2 3" id="KW-1035">Host cytoplasm</keyword>
<evidence type="ECO:0000313" key="5">
    <source>
        <dbReference type="Proteomes" id="UP000595170"/>
    </source>
</evidence>
<dbReference type="Proteomes" id="UP000595170">
    <property type="component" value="Segment"/>
</dbReference>
<dbReference type="GO" id="GO:0019028">
    <property type="term" value="C:viral capsid"/>
    <property type="evidence" value="ECO:0007669"/>
    <property type="project" value="UniProtKB-UniRule"/>
</dbReference>
<gene>
    <name evidence="4" type="ORF">AchV4_0007</name>
</gene>